<reference evidence="8" key="1">
    <citation type="submission" date="2015-07" db="EMBL/GenBank/DDBJ databases">
        <title>Genome sequencing project for genomic taxonomy and phylogenomics of Bacillus-like bacteria.</title>
        <authorList>
            <person name="Liu B."/>
            <person name="Wang J."/>
            <person name="Zhu Y."/>
            <person name="Liu G."/>
            <person name="Chen Q."/>
            <person name="Chen Z."/>
            <person name="Lan J."/>
            <person name="Che J."/>
            <person name="Ge C."/>
            <person name="Shi H."/>
            <person name="Pan Z."/>
            <person name="Liu X."/>
        </authorList>
    </citation>
    <scope>NUCLEOTIDE SEQUENCE [LARGE SCALE GENOMIC DNA]</scope>
    <source>
        <strain evidence="8">DSM 9887</strain>
    </source>
</reference>
<evidence type="ECO:0000256" key="5">
    <source>
        <dbReference type="HAMAP-Rule" id="MF_00299"/>
    </source>
</evidence>
<dbReference type="EMBL" id="LGIQ01000005">
    <property type="protein sequence ID" value="KNB73439.1"/>
    <property type="molecule type" value="Genomic_DNA"/>
</dbReference>
<dbReference type="EMBL" id="BJON01000013">
    <property type="protein sequence ID" value="GED69755.1"/>
    <property type="molecule type" value="Genomic_DNA"/>
</dbReference>
<keyword evidence="9" id="KW-1185">Reference proteome</keyword>
<evidence type="ECO:0000313" key="7">
    <source>
        <dbReference type="EMBL" id="KNB73439.1"/>
    </source>
</evidence>
<comment type="function">
    <text evidence="4 5">Removes the 2'-phosphate from RNA via an intermediate in which the phosphate is ADP-ribosylated by NAD followed by a presumed transesterification to release the RNA and generate ADP-ribose 1''-2''-cyclic phosphate (APPR&gt;P). May function as an ADP-ribosylase.</text>
</comment>
<dbReference type="InterPro" id="IPR022928">
    <property type="entry name" value="RNA_2'-PTrans_KptA"/>
</dbReference>
<gene>
    <name evidence="5" type="primary">kptA</name>
    <name evidence="6" type="synonym">kptA_1</name>
    <name evidence="7" type="ORF">ADS79_05670</name>
    <name evidence="6" type="ORF">BRE01_34570</name>
</gene>
<dbReference type="Gene3D" id="3.20.170.30">
    <property type="match status" value="1"/>
</dbReference>
<dbReference type="Pfam" id="PF01885">
    <property type="entry name" value="PTS_2-RNA"/>
    <property type="match status" value="1"/>
</dbReference>
<dbReference type="RefSeq" id="WP_049737439.1">
    <property type="nucleotide sequence ID" value="NZ_BJON01000013.1"/>
</dbReference>
<keyword evidence="2 5" id="KW-0808">Transferase</keyword>
<dbReference type="Proteomes" id="UP000319578">
    <property type="component" value="Unassembled WGS sequence"/>
</dbReference>
<comment type="similarity">
    <text evidence="1 5">Belongs to the KptA/TPT1 family.</text>
</comment>
<dbReference type="HAMAP" id="MF_00299">
    <property type="entry name" value="KptA"/>
    <property type="match status" value="1"/>
</dbReference>
<dbReference type="Proteomes" id="UP000036834">
    <property type="component" value="Unassembled WGS sequence"/>
</dbReference>
<dbReference type="PATRIC" id="fig|54915.3.peg.6547"/>
<evidence type="ECO:0000313" key="8">
    <source>
        <dbReference type="Proteomes" id="UP000036834"/>
    </source>
</evidence>
<evidence type="ECO:0000256" key="2">
    <source>
        <dbReference type="ARBA" id="ARBA00022679"/>
    </source>
</evidence>
<reference evidence="7" key="2">
    <citation type="submission" date="2015-07" db="EMBL/GenBank/DDBJ databases">
        <title>MeaNS - Measles Nucleotide Surveillance Program.</title>
        <authorList>
            <person name="Tran T."/>
            <person name="Druce J."/>
        </authorList>
    </citation>
    <scope>NUCLEOTIDE SEQUENCE</scope>
    <source>
        <strain evidence="7">DSM 9887</strain>
    </source>
</reference>
<dbReference type="AlphaFoldDB" id="A0A0K9YXJ0"/>
<evidence type="ECO:0000256" key="4">
    <source>
        <dbReference type="ARBA" id="ARBA00025212"/>
    </source>
</evidence>
<dbReference type="PANTHER" id="PTHR12684:SF2">
    <property type="entry name" value="TRNA 2'-PHOSPHOTRANSFERASE 1"/>
    <property type="match status" value="1"/>
</dbReference>
<dbReference type="InterPro" id="IPR002745">
    <property type="entry name" value="Ptrans_KptA/Tpt1"/>
</dbReference>
<dbReference type="GO" id="GO:0006388">
    <property type="term" value="P:tRNA splicing, via endonucleolytic cleavage and ligation"/>
    <property type="evidence" value="ECO:0007669"/>
    <property type="project" value="UniProtKB-UniRule"/>
</dbReference>
<dbReference type="Gene3D" id="1.10.10.970">
    <property type="entry name" value="RNA 2'-phosphotransferase, Tpt1/KptA family, N-terminal domain"/>
    <property type="match status" value="1"/>
</dbReference>
<protein>
    <recommendedName>
        <fullName evidence="5">Probable RNA 2'-phosphotransferase</fullName>
        <ecNumber evidence="5">2.7.1.-</ecNumber>
    </recommendedName>
</protein>
<dbReference type="OrthoDB" id="4537997at2"/>
<dbReference type="InterPro" id="IPR042081">
    <property type="entry name" value="RNA_2'-PTrans_C"/>
</dbReference>
<sequence>MDYQKLSKELSYALRHAPHEYELELDEYGWVDIQQLLYSLQEQRVWHHLSESDLHTMIAQSEKKRHEIKEGKIRALYGHSLPKKIIKAKSEPPELLYHGTPKRFVDAIMKQGLVPKGRQYVHLSEETDTALQVGKRRDDQPVILKIEAKKAWRDGVSFYHGNEMVWLADKVDSKYISIWK</sequence>
<evidence type="ECO:0000256" key="1">
    <source>
        <dbReference type="ARBA" id="ARBA00009836"/>
    </source>
</evidence>
<organism evidence="7 8">
    <name type="scientific">Brevibacillus reuszeri</name>
    <dbReference type="NCBI Taxonomy" id="54915"/>
    <lineage>
        <taxon>Bacteria</taxon>
        <taxon>Bacillati</taxon>
        <taxon>Bacillota</taxon>
        <taxon>Bacilli</taxon>
        <taxon>Bacillales</taxon>
        <taxon>Paenibacillaceae</taxon>
        <taxon>Brevibacillus</taxon>
    </lineage>
</organism>
<dbReference type="EC" id="2.7.1.-" evidence="5"/>
<comment type="caution">
    <text evidence="7">The sequence shown here is derived from an EMBL/GenBank/DDBJ whole genome shotgun (WGS) entry which is preliminary data.</text>
</comment>
<proteinExistence type="inferred from homology"/>
<dbReference type="SUPFAM" id="SSF56399">
    <property type="entry name" value="ADP-ribosylation"/>
    <property type="match status" value="1"/>
</dbReference>
<keyword evidence="3 5" id="KW-0520">NAD</keyword>
<dbReference type="InterPro" id="IPR042080">
    <property type="entry name" value="RNA_2'-PTrans_N"/>
</dbReference>
<dbReference type="PANTHER" id="PTHR12684">
    <property type="entry name" value="PUTATIVE PHOSPHOTRANSFERASE"/>
    <property type="match status" value="1"/>
</dbReference>
<dbReference type="GO" id="GO:0000215">
    <property type="term" value="F:tRNA 2'-phosphotransferase activity"/>
    <property type="evidence" value="ECO:0007669"/>
    <property type="project" value="TreeGrafter"/>
</dbReference>
<name>A0A0K9YXJ0_9BACL</name>
<evidence type="ECO:0000313" key="6">
    <source>
        <dbReference type="EMBL" id="GED69755.1"/>
    </source>
</evidence>
<dbReference type="GO" id="GO:0003950">
    <property type="term" value="F:NAD+ poly-ADP-ribosyltransferase activity"/>
    <property type="evidence" value="ECO:0007669"/>
    <property type="project" value="InterPro"/>
</dbReference>
<dbReference type="STRING" id="54915.ADS79_05670"/>
<evidence type="ECO:0000256" key="3">
    <source>
        <dbReference type="ARBA" id="ARBA00023027"/>
    </source>
</evidence>
<accession>A0A0K9YXJ0</accession>
<reference evidence="6 9" key="3">
    <citation type="submission" date="2019-06" db="EMBL/GenBank/DDBJ databases">
        <title>Whole genome shotgun sequence of Brevibacillus reuszeri NBRC 15719.</title>
        <authorList>
            <person name="Hosoyama A."/>
            <person name="Uohara A."/>
            <person name="Ohji S."/>
            <person name="Ichikawa N."/>
        </authorList>
    </citation>
    <scope>NUCLEOTIDE SEQUENCE [LARGE SCALE GENOMIC DNA]</scope>
    <source>
        <strain evidence="6 9">NBRC 15719</strain>
    </source>
</reference>
<evidence type="ECO:0000313" key="9">
    <source>
        <dbReference type="Proteomes" id="UP000319578"/>
    </source>
</evidence>